<keyword evidence="3" id="KW-1185">Reference proteome</keyword>
<name>A0A547Q886_9RHOB</name>
<evidence type="ECO:0000313" key="2">
    <source>
        <dbReference type="EMBL" id="TRD22581.1"/>
    </source>
</evidence>
<sequence length="254" mass="28030">MEHPAVAALAALFLWWFSTGAILWVVQRADRGSAGAHGRVLLWSLPLLVAGIGGVILSDGAYGGFVSALALWGWIELAFLTGCVTGPVRGEMPFCLTEAQRFRAAWSVLMWHELLLATGLVLVWAAGDETARLTYSVLFGARISAKLNIFLGVPRINAEFLPERLSHLPSYFRRGPVSWFFPLSVLVLTAAVFCWLERAMVTGEVQFALLATLTGLALLEHWLMVLPLPDEKLWRWAMPAPKPDYVEGEKTHGF</sequence>
<evidence type="ECO:0000256" key="1">
    <source>
        <dbReference type="SAM" id="Phobius"/>
    </source>
</evidence>
<feature type="transmembrane region" description="Helical" evidence="1">
    <location>
        <begin position="6"/>
        <end position="26"/>
    </location>
</feature>
<keyword evidence="1" id="KW-1133">Transmembrane helix</keyword>
<comment type="caution">
    <text evidence="2">The sequence shown here is derived from an EMBL/GenBank/DDBJ whole genome shotgun (WGS) entry which is preliminary data.</text>
</comment>
<dbReference type="AlphaFoldDB" id="A0A547Q886"/>
<feature type="transmembrane region" description="Helical" evidence="1">
    <location>
        <begin position="208"/>
        <end position="228"/>
    </location>
</feature>
<dbReference type="OrthoDB" id="152369at2"/>
<dbReference type="NCBIfam" id="TIGR03055">
    <property type="entry name" value="photo_alph_chp2"/>
    <property type="match status" value="1"/>
</dbReference>
<keyword evidence="1" id="KW-0812">Transmembrane</keyword>
<feature type="transmembrane region" description="Helical" evidence="1">
    <location>
        <begin position="104"/>
        <end position="126"/>
    </location>
</feature>
<feature type="transmembrane region" description="Helical" evidence="1">
    <location>
        <begin position="38"/>
        <end position="56"/>
    </location>
</feature>
<dbReference type="Pfam" id="PF12291">
    <property type="entry name" value="DUF3623"/>
    <property type="match status" value="1"/>
</dbReference>
<evidence type="ECO:0000313" key="3">
    <source>
        <dbReference type="Proteomes" id="UP000318590"/>
    </source>
</evidence>
<dbReference type="RefSeq" id="WP_142833525.1">
    <property type="nucleotide sequence ID" value="NZ_VFSV01000005.1"/>
</dbReference>
<proteinExistence type="predicted"/>
<feature type="transmembrane region" description="Helical" evidence="1">
    <location>
        <begin position="62"/>
        <end position="84"/>
    </location>
</feature>
<reference evidence="2 3" key="1">
    <citation type="submission" date="2019-06" db="EMBL/GenBank/DDBJ databases">
        <title>Paenimaribius caenipelagi gen. nov., sp. nov., isolated from a tidal flat.</title>
        <authorList>
            <person name="Yoon J.-H."/>
        </authorList>
    </citation>
    <scope>NUCLEOTIDE SEQUENCE [LARGE SCALE GENOMIC DNA]</scope>
    <source>
        <strain evidence="2 3">JBTF-M29</strain>
    </source>
</reference>
<organism evidence="2 3">
    <name type="scientific">Palleronia caenipelagi</name>
    <dbReference type="NCBI Taxonomy" id="2489174"/>
    <lineage>
        <taxon>Bacteria</taxon>
        <taxon>Pseudomonadati</taxon>
        <taxon>Pseudomonadota</taxon>
        <taxon>Alphaproteobacteria</taxon>
        <taxon>Rhodobacterales</taxon>
        <taxon>Roseobacteraceae</taxon>
        <taxon>Palleronia</taxon>
    </lineage>
</organism>
<gene>
    <name evidence="2" type="ORF">FEV53_03970</name>
</gene>
<keyword evidence="1" id="KW-0472">Membrane</keyword>
<dbReference type="InterPro" id="IPR017496">
    <property type="entry name" value="Photo_alph_chp2"/>
</dbReference>
<accession>A0A547Q886</accession>
<feature type="transmembrane region" description="Helical" evidence="1">
    <location>
        <begin position="177"/>
        <end position="196"/>
    </location>
</feature>
<protein>
    <submittedName>
        <fullName evidence="2">DUF3623 domain-containing protein</fullName>
    </submittedName>
</protein>
<dbReference type="Proteomes" id="UP000318590">
    <property type="component" value="Unassembled WGS sequence"/>
</dbReference>
<dbReference type="EMBL" id="VFSV01000005">
    <property type="protein sequence ID" value="TRD22581.1"/>
    <property type="molecule type" value="Genomic_DNA"/>
</dbReference>